<accession>A0AAW0CE97</accession>
<feature type="compositionally biased region" description="Pro residues" evidence="1">
    <location>
        <begin position="498"/>
        <end position="509"/>
    </location>
</feature>
<organism evidence="2 3">
    <name type="scientific">Paramarasmius palmivorus</name>
    <dbReference type="NCBI Taxonomy" id="297713"/>
    <lineage>
        <taxon>Eukaryota</taxon>
        <taxon>Fungi</taxon>
        <taxon>Dikarya</taxon>
        <taxon>Basidiomycota</taxon>
        <taxon>Agaricomycotina</taxon>
        <taxon>Agaricomycetes</taxon>
        <taxon>Agaricomycetidae</taxon>
        <taxon>Agaricales</taxon>
        <taxon>Marasmiineae</taxon>
        <taxon>Marasmiaceae</taxon>
        <taxon>Paramarasmius</taxon>
    </lineage>
</organism>
<feature type="region of interest" description="Disordered" evidence="1">
    <location>
        <begin position="484"/>
        <end position="537"/>
    </location>
</feature>
<name>A0AAW0CE97_9AGAR</name>
<sequence length="548" mass="63357">MSTTTTFHKLPLLSQLTACESGVHDPIERFYLNPVDTECKAEGPSYGPEYCMGMNYRELQLKMAPNIVYVRSSVKRLLEKQKLALIPTEEVVDKLLNLQQRNLRCKLHERIRDIEVLPQREQEYRIRTFELDIPLSIISSDGCRQTYHSPFHNLPHVRSSAHPILVVRNAARAIFNYTRRGRPYENIVDAKVIEIRMEWSSAPRSFAYKPDWQELTHPFERTDNIVADILDPKKDESVPDLIPDTSSSSSESSLDTELALHPEEWIQNPGTQRWTKRIRKIIGRNLPFEEEITNDKQLKGYAKERCRPFDEVMRTSRVSVRFEPYLRRKPTLRRRDAEAKQTRLAFYHHNQITSSSFLAPQSLEVDWKTSFAMPATAATKFDIFTFEAIVDGVELSKRDEIDDIVDMYGDFEDDVQSESSSESSGFEFEDVEEMEMVLDAFVDTNKTSEVYESFFHHVDQLVEFEDFNPQISFKTASSTPSILVVPPSPKKKTSKSPFPVPNIPLPPIPNTKSQHQKENIKLRSSSSKRERRITPLPLLEVMLSTGRR</sequence>
<dbReference type="AlphaFoldDB" id="A0AAW0CE97"/>
<keyword evidence="3" id="KW-1185">Reference proteome</keyword>
<dbReference type="Proteomes" id="UP001383192">
    <property type="component" value="Unassembled WGS sequence"/>
</dbReference>
<comment type="caution">
    <text evidence="2">The sequence shown here is derived from an EMBL/GenBank/DDBJ whole genome shotgun (WGS) entry which is preliminary data.</text>
</comment>
<evidence type="ECO:0000256" key="1">
    <source>
        <dbReference type="SAM" id="MobiDB-lite"/>
    </source>
</evidence>
<reference evidence="2 3" key="1">
    <citation type="submission" date="2024-01" db="EMBL/GenBank/DDBJ databases">
        <title>A draft genome for a cacao thread blight-causing isolate of Paramarasmius palmivorus.</title>
        <authorList>
            <person name="Baruah I.K."/>
            <person name="Bukari Y."/>
            <person name="Amoako-Attah I."/>
            <person name="Meinhardt L.W."/>
            <person name="Bailey B.A."/>
            <person name="Cohen S.P."/>
        </authorList>
    </citation>
    <scope>NUCLEOTIDE SEQUENCE [LARGE SCALE GENOMIC DNA]</scope>
    <source>
        <strain evidence="2 3">GH-12</strain>
    </source>
</reference>
<evidence type="ECO:0000313" key="3">
    <source>
        <dbReference type="Proteomes" id="UP001383192"/>
    </source>
</evidence>
<protein>
    <submittedName>
        <fullName evidence="2">Uncharacterized protein</fullName>
    </submittedName>
</protein>
<gene>
    <name evidence="2" type="ORF">VNI00_011281</name>
</gene>
<proteinExistence type="predicted"/>
<dbReference type="EMBL" id="JAYKXP010000048">
    <property type="protein sequence ID" value="KAK7037290.1"/>
    <property type="molecule type" value="Genomic_DNA"/>
</dbReference>
<evidence type="ECO:0000313" key="2">
    <source>
        <dbReference type="EMBL" id="KAK7037290.1"/>
    </source>
</evidence>